<name>A0A9W9LF98_9EURO</name>
<evidence type="ECO:0000313" key="4">
    <source>
        <dbReference type="Proteomes" id="UP001146351"/>
    </source>
</evidence>
<evidence type="ECO:0000313" key="3">
    <source>
        <dbReference type="EMBL" id="KAJ5152529.1"/>
    </source>
</evidence>
<feature type="domain" description="EthD" evidence="2">
    <location>
        <begin position="14"/>
        <end position="113"/>
    </location>
</feature>
<proteinExistence type="inferred from homology"/>
<gene>
    <name evidence="3" type="ORF">N7492_009809</name>
</gene>
<dbReference type="AlphaFoldDB" id="A0A9W9LF98"/>
<organism evidence="3 4">
    <name type="scientific">Penicillium capsulatum</name>
    <dbReference type="NCBI Taxonomy" id="69766"/>
    <lineage>
        <taxon>Eukaryota</taxon>
        <taxon>Fungi</taxon>
        <taxon>Dikarya</taxon>
        <taxon>Ascomycota</taxon>
        <taxon>Pezizomycotina</taxon>
        <taxon>Eurotiomycetes</taxon>
        <taxon>Eurotiomycetidae</taxon>
        <taxon>Eurotiales</taxon>
        <taxon>Aspergillaceae</taxon>
        <taxon>Penicillium</taxon>
    </lineage>
</organism>
<dbReference type="OrthoDB" id="3454835at2759"/>
<dbReference type="Gene3D" id="3.30.70.100">
    <property type="match status" value="1"/>
</dbReference>
<dbReference type="SUPFAM" id="SSF54909">
    <property type="entry name" value="Dimeric alpha+beta barrel"/>
    <property type="match status" value="1"/>
</dbReference>
<accession>A0A9W9LF98</accession>
<dbReference type="GO" id="GO:0016491">
    <property type="term" value="F:oxidoreductase activity"/>
    <property type="evidence" value="ECO:0007669"/>
    <property type="project" value="InterPro"/>
</dbReference>
<sequence>MPQLLRMTLLMKRKEGMSAEEFRRYWAEVHAAKFLSVSLVKDHLVKYQRFYSLLDLVSSASSSNFHTPSVSRTDEFDGGAEFWAESMEDLEAVFASQEYYEKVYLDEDNFLDREKSRTLIGWEDIQMCFSML</sequence>
<dbReference type="Pfam" id="PF07110">
    <property type="entry name" value="EthD"/>
    <property type="match status" value="1"/>
</dbReference>
<reference evidence="3" key="1">
    <citation type="submission" date="2022-11" db="EMBL/GenBank/DDBJ databases">
        <authorList>
            <person name="Petersen C."/>
        </authorList>
    </citation>
    <scope>NUCLEOTIDE SEQUENCE</scope>
    <source>
        <strain evidence="3">IBT 21917</strain>
    </source>
</reference>
<evidence type="ECO:0000259" key="2">
    <source>
        <dbReference type="Pfam" id="PF07110"/>
    </source>
</evidence>
<dbReference type="EMBL" id="JAPQKO010000007">
    <property type="protein sequence ID" value="KAJ5152529.1"/>
    <property type="molecule type" value="Genomic_DNA"/>
</dbReference>
<dbReference type="Proteomes" id="UP001146351">
    <property type="component" value="Unassembled WGS sequence"/>
</dbReference>
<comment type="caution">
    <text evidence="3">The sequence shown here is derived from an EMBL/GenBank/DDBJ whole genome shotgun (WGS) entry which is preliminary data.</text>
</comment>
<dbReference type="InterPro" id="IPR011008">
    <property type="entry name" value="Dimeric_a/b-barrel"/>
</dbReference>
<reference evidence="3" key="2">
    <citation type="journal article" date="2023" name="IMA Fungus">
        <title>Comparative genomic study of the Penicillium genus elucidates a diverse pangenome and 15 lateral gene transfer events.</title>
        <authorList>
            <person name="Petersen C."/>
            <person name="Sorensen T."/>
            <person name="Nielsen M.R."/>
            <person name="Sondergaard T.E."/>
            <person name="Sorensen J.L."/>
            <person name="Fitzpatrick D.A."/>
            <person name="Frisvad J.C."/>
            <person name="Nielsen K.L."/>
        </authorList>
    </citation>
    <scope>NUCLEOTIDE SEQUENCE</scope>
    <source>
        <strain evidence="3">IBT 21917</strain>
    </source>
</reference>
<dbReference type="InterPro" id="IPR009799">
    <property type="entry name" value="EthD_dom"/>
</dbReference>
<keyword evidence="4" id="KW-1185">Reference proteome</keyword>
<comment type="similarity">
    <text evidence="1">Belongs to the tpcK family.</text>
</comment>
<protein>
    <recommendedName>
        <fullName evidence="2">EthD domain-containing protein</fullName>
    </recommendedName>
</protein>
<evidence type="ECO:0000256" key="1">
    <source>
        <dbReference type="ARBA" id="ARBA00005986"/>
    </source>
</evidence>